<evidence type="ECO:0000256" key="3">
    <source>
        <dbReference type="ARBA" id="ARBA00023125"/>
    </source>
</evidence>
<dbReference type="RefSeq" id="WP_190139324.1">
    <property type="nucleotide sequence ID" value="NZ_BNBT01000135.1"/>
</dbReference>
<accession>A0A919A496</accession>
<dbReference type="Proteomes" id="UP000608024">
    <property type="component" value="Unassembled WGS sequence"/>
</dbReference>
<evidence type="ECO:0000313" key="9">
    <source>
        <dbReference type="Proteomes" id="UP000608024"/>
    </source>
</evidence>
<dbReference type="InterPro" id="IPR009057">
    <property type="entry name" value="Homeodomain-like_sf"/>
</dbReference>
<name>A0A919A496_9ACTN</name>
<proteinExistence type="predicted"/>
<keyword evidence="9" id="KW-1185">Reference proteome</keyword>
<keyword evidence="2" id="KW-0805">Transcription regulation</keyword>
<dbReference type="AlphaFoldDB" id="A0A919A496"/>
<dbReference type="PANTHER" id="PTHR11019:SF199">
    <property type="entry name" value="HTH-TYPE TRANSCRIPTIONAL REGULATOR NIMR"/>
    <property type="match status" value="1"/>
</dbReference>
<keyword evidence="1" id="KW-0678">Repressor</keyword>
<protein>
    <recommendedName>
        <fullName evidence="5">HTH-type transcriptional regulator RipA</fullName>
    </recommendedName>
    <alternativeName>
        <fullName evidence="6">Repressor of iron proteins A</fullName>
    </alternativeName>
</protein>
<dbReference type="PANTHER" id="PTHR11019">
    <property type="entry name" value="HTH-TYPE TRANSCRIPTIONAL REGULATOR NIMR"/>
    <property type="match status" value="1"/>
</dbReference>
<evidence type="ECO:0000256" key="2">
    <source>
        <dbReference type="ARBA" id="ARBA00023015"/>
    </source>
</evidence>
<dbReference type="Gene3D" id="2.60.120.10">
    <property type="entry name" value="Jelly Rolls"/>
    <property type="match status" value="1"/>
</dbReference>
<dbReference type="EMBL" id="BNBT01000135">
    <property type="protein sequence ID" value="GHE84696.1"/>
    <property type="molecule type" value="Genomic_DNA"/>
</dbReference>
<keyword evidence="3" id="KW-0238">DNA-binding</keyword>
<dbReference type="InterPro" id="IPR014710">
    <property type="entry name" value="RmlC-like_jellyroll"/>
</dbReference>
<keyword evidence="4" id="KW-0804">Transcription</keyword>
<dbReference type="SUPFAM" id="SSF51182">
    <property type="entry name" value="RmlC-like cupins"/>
    <property type="match status" value="1"/>
</dbReference>
<dbReference type="Pfam" id="PF02311">
    <property type="entry name" value="AraC_binding"/>
    <property type="match status" value="1"/>
</dbReference>
<evidence type="ECO:0000259" key="7">
    <source>
        <dbReference type="PROSITE" id="PS01124"/>
    </source>
</evidence>
<dbReference type="FunFam" id="1.10.10.60:FF:000132">
    <property type="entry name" value="AraC family transcriptional regulator"/>
    <property type="match status" value="1"/>
</dbReference>
<reference evidence="8" key="2">
    <citation type="submission" date="2020-09" db="EMBL/GenBank/DDBJ databases">
        <authorList>
            <person name="Sun Q."/>
            <person name="Ohkuma M."/>
        </authorList>
    </citation>
    <scope>NUCLEOTIDE SEQUENCE</scope>
    <source>
        <strain evidence="8">JCM 4784</strain>
    </source>
</reference>
<dbReference type="SMART" id="SM00342">
    <property type="entry name" value="HTH_ARAC"/>
    <property type="match status" value="1"/>
</dbReference>
<reference evidence="8" key="1">
    <citation type="journal article" date="2014" name="Int. J. Syst. Evol. Microbiol.">
        <title>Complete genome sequence of Corynebacterium casei LMG S-19264T (=DSM 44701T), isolated from a smear-ripened cheese.</title>
        <authorList>
            <consortium name="US DOE Joint Genome Institute (JGI-PGF)"/>
            <person name="Walter F."/>
            <person name="Albersmeier A."/>
            <person name="Kalinowski J."/>
            <person name="Ruckert C."/>
        </authorList>
    </citation>
    <scope>NUCLEOTIDE SEQUENCE</scope>
    <source>
        <strain evidence="8">JCM 4784</strain>
    </source>
</reference>
<organism evidence="8 9">
    <name type="scientific">Streptomyces longispororuber</name>
    <dbReference type="NCBI Taxonomy" id="68230"/>
    <lineage>
        <taxon>Bacteria</taxon>
        <taxon>Bacillati</taxon>
        <taxon>Actinomycetota</taxon>
        <taxon>Actinomycetes</taxon>
        <taxon>Kitasatosporales</taxon>
        <taxon>Streptomycetaceae</taxon>
        <taxon>Streptomyces</taxon>
    </lineage>
</organism>
<dbReference type="InterPro" id="IPR011051">
    <property type="entry name" value="RmlC_Cupin_sf"/>
</dbReference>
<evidence type="ECO:0000313" key="8">
    <source>
        <dbReference type="EMBL" id="GHE84696.1"/>
    </source>
</evidence>
<comment type="caution">
    <text evidence="8">The sequence shown here is derived from an EMBL/GenBank/DDBJ whole genome shotgun (WGS) entry which is preliminary data.</text>
</comment>
<dbReference type="Gene3D" id="1.10.10.60">
    <property type="entry name" value="Homeodomain-like"/>
    <property type="match status" value="1"/>
</dbReference>
<evidence type="ECO:0000256" key="4">
    <source>
        <dbReference type="ARBA" id="ARBA00023163"/>
    </source>
</evidence>
<gene>
    <name evidence="8" type="ORF">GCM10018785_60840</name>
</gene>
<dbReference type="InterPro" id="IPR018060">
    <property type="entry name" value="HTH_AraC"/>
</dbReference>
<dbReference type="InterPro" id="IPR020449">
    <property type="entry name" value="Tscrpt_reg_AraC-type_HTH"/>
</dbReference>
<dbReference type="CDD" id="cd06124">
    <property type="entry name" value="cupin_NimR-like_N"/>
    <property type="match status" value="1"/>
</dbReference>
<evidence type="ECO:0000256" key="1">
    <source>
        <dbReference type="ARBA" id="ARBA00022491"/>
    </source>
</evidence>
<dbReference type="GO" id="GO:0043565">
    <property type="term" value="F:sequence-specific DNA binding"/>
    <property type="evidence" value="ECO:0007669"/>
    <property type="project" value="InterPro"/>
</dbReference>
<feature type="domain" description="HTH araC/xylS-type" evidence="7">
    <location>
        <begin position="163"/>
        <end position="260"/>
    </location>
</feature>
<dbReference type="PROSITE" id="PS01124">
    <property type="entry name" value="HTH_ARAC_FAMILY_2"/>
    <property type="match status" value="1"/>
</dbReference>
<evidence type="ECO:0000256" key="6">
    <source>
        <dbReference type="ARBA" id="ARBA00079449"/>
    </source>
</evidence>
<dbReference type="GO" id="GO:0003700">
    <property type="term" value="F:DNA-binding transcription factor activity"/>
    <property type="evidence" value="ECO:0007669"/>
    <property type="project" value="InterPro"/>
</dbReference>
<dbReference type="SUPFAM" id="SSF46689">
    <property type="entry name" value="Homeodomain-like"/>
    <property type="match status" value="2"/>
</dbReference>
<sequence length="264" mass="28068">MSRNGHPGTAPPLLGHPVAAVFVGSFTMPNGVRFDTHTHQYHQLAWAERGLLRIGTRDGSWLLPPTLALWIPAGVPHTTEAAGDALMRAPYVNPVRCPEPVASWAEPTVLAATPLLRALIDHLGSPGLTLDARARAEAVLLDVLAPVPATSLSVAEPRDPRARAVASALAAAPDDRRPLAAWAAEVGVSARTLARLFAAETGLPFGRWREQLRMQSAVPLLAGGLTVEAVARRVGYASASSFVAAFHRVVGVTPRQYVSEPPRR</sequence>
<evidence type="ECO:0000256" key="5">
    <source>
        <dbReference type="ARBA" id="ARBA00074140"/>
    </source>
</evidence>
<dbReference type="PRINTS" id="PR00032">
    <property type="entry name" value="HTHARAC"/>
</dbReference>
<dbReference type="InterPro" id="IPR003313">
    <property type="entry name" value="AraC-bd"/>
</dbReference>
<dbReference type="Pfam" id="PF12833">
    <property type="entry name" value="HTH_18"/>
    <property type="match status" value="1"/>
</dbReference>